<dbReference type="Proteomes" id="UP000683417">
    <property type="component" value="Unassembled WGS sequence"/>
</dbReference>
<proteinExistence type="predicted"/>
<comment type="caution">
    <text evidence="2">The sequence shown here is derived from an EMBL/GenBank/DDBJ whole genome shotgun (WGS) entry which is preliminary data.</text>
</comment>
<accession>A0A9W4CUC5</accession>
<reference evidence="2" key="1">
    <citation type="submission" date="2020-10" db="EMBL/GenBank/DDBJ databases">
        <authorList>
            <person name="Muller C M."/>
        </authorList>
    </citation>
    <scope>NUCLEOTIDE SEQUENCE</scope>
    <source>
        <strain evidence="2">THUN-12</strain>
    </source>
</reference>
<dbReference type="EMBL" id="CAJHIT010000001">
    <property type="protein sequence ID" value="CAD6498730.1"/>
    <property type="molecule type" value="Genomic_DNA"/>
</dbReference>
<name>A0A9W4CUC5_BLUGR</name>
<dbReference type="AlphaFoldDB" id="A0A9W4CUC5"/>
<gene>
    <name evidence="2" type="ORF">BGTH12_LOCUS88</name>
</gene>
<protein>
    <submittedName>
        <fullName evidence="2">BgTH12-04391</fullName>
    </submittedName>
</protein>
<sequence length="378" mass="43206">MGKHFLISINVLLHTYLHITSSSASPTALVSSPPEVKYSDYICDDNYLRGKYLKLNIEAAWIALYNSEPTHSLPAHVGDSWPFASSFGSLFVWPILMENESLGTAAVSNVRIIINFRATLVGIVTVHQSELRYCQEVFSPMNSDIFDPNLHSIIGFKCDKQVFEYDYVYNSYSAALKSLQTSGLKHSEIYPRMIIQRDSPYHNFAIWPLLSRNKIYTPNDENLENFVAFKNSPDSLNVFHLADGKEFACPIIWKNFVPTLSIPSSLINGILDPKDSQIAVDCNGQMFKHKYIEDNLQAAIRGIKHQQAGGRPYLYPQFAGDDIQIFGSRVWKWPLRHPSNFFEVRQPTVVFFLTIKESKEFHGVYFFKDGRYSACKFR</sequence>
<evidence type="ECO:0000313" key="2">
    <source>
        <dbReference type="EMBL" id="CAD6498730.1"/>
    </source>
</evidence>
<feature type="signal peptide" evidence="1">
    <location>
        <begin position="1"/>
        <end position="24"/>
    </location>
</feature>
<keyword evidence="1" id="KW-0732">Signal</keyword>
<feature type="chain" id="PRO_5040992461" evidence="1">
    <location>
        <begin position="25"/>
        <end position="378"/>
    </location>
</feature>
<evidence type="ECO:0000313" key="3">
    <source>
        <dbReference type="Proteomes" id="UP000683417"/>
    </source>
</evidence>
<organism evidence="2 3">
    <name type="scientific">Blumeria graminis f. sp. triticale</name>
    <dbReference type="NCBI Taxonomy" id="1689686"/>
    <lineage>
        <taxon>Eukaryota</taxon>
        <taxon>Fungi</taxon>
        <taxon>Dikarya</taxon>
        <taxon>Ascomycota</taxon>
        <taxon>Pezizomycotina</taxon>
        <taxon>Leotiomycetes</taxon>
        <taxon>Erysiphales</taxon>
        <taxon>Erysiphaceae</taxon>
        <taxon>Blumeria</taxon>
    </lineage>
</organism>
<evidence type="ECO:0000256" key="1">
    <source>
        <dbReference type="SAM" id="SignalP"/>
    </source>
</evidence>